<evidence type="ECO:0000256" key="1">
    <source>
        <dbReference type="SAM" id="MobiDB-lite"/>
    </source>
</evidence>
<feature type="compositionally biased region" description="Low complexity" evidence="1">
    <location>
        <begin position="68"/>
        <end position="97"/>
    </location>
</feature>
<dbReference type="EMBL" id="KI546000">
    <property type="protein sequence ID" value="EST48139.1"/>
    <property type="molecule type" value="Genomic_DNA"/>
</dbReference>
<dbReference type="AlphaFoldDB" id="V6M484"/>
<gene>
    <name evidence="2" type="ORF">SS50377_11700</name>
</gene>
<feature type="region of interest" description="Disordered" evidence="1">
    <location>
        <begin position="50"/>
        <end position="143"/>
    </location>
</feature>
<accession>V6M484</accession>
<name>V6M484_9EUKA</name>
<feature type="compositionally biased region" description="Low complexity" evidence="1">
    <location>
        <begin position="104"/>
        <end position="133"/>
    </location>
</feature>
<feature type="compositionally biased region" description="Low complexity" evidence="1">
    <location>
        <begin position="9"/>
        <end position="35"/>
    </location>
</feature>
<protein>
    <submittedName>
        <fullName evidence="2">Uncharacterized protein</fullName>
    </submittedName>
</protein>
<feature type="region of interest" description="Disordered" evidence="1">
    <location>
        <begin position="174"/>
        <end position="194"/>
    </location>
</feature>
<proteinExistence type="predicted"/>
<feature type="region of interest" description="Disordered" evidence="1">
    <location>
        <begin position="1"/>
        <end position="35"/>
    </location>
</feature>
<sequence>MEQVYKQNPTRLTRAGTRARSAAGAPAPRRWSAGGTAPGCPCGPAPCPRSAATCAAGTRRPPPRAGRPPRGSTCPCGSRGSPRGPSAGCTARGTAPARPGPAGGSPARCAARCRAPGTPRAAAAGCPPRAPTRSARGGCGRGLSDASEAAKLEETSARAEGVALSVPVSKSAGVNSRGAEYSWPRSRSRPKERSAKEILEGQSKFIAEWGGRNIAAGGPSAVSAYRSPFFLRPEQSGEQRGAYRIKSGQAVDMIVTLLKIEMRIFIDACRNVLLLNIIFNATLKISQHITSCIFQQIPSTNIFIQNIINIAYSSVN</sequence>
<organism evidence="2">
    <name type="scientific">Spironucleus salmonicida</name>
    <dbReference type="NCBI Taxonomy" id="348837"/>
    <lineage>
        <taxon>Eukaryota</taxon>
        <taxon>Metamonada</taxon>
        <taxon>Diplomonadida</taxon>
        <taxon>Hexamitidae</taxon>
        <taxon>Hexamitinae</taxon>
        <taxon>Spironucleus</taxon>
    </lineage>
</organism>
<evidence type="ECO:0000313" key="2">
    <source>
        <dbReference type="EMBL" id="EST48139.1"/>
    </source>
</evidence>
<reference evidence="2" key="1">
    <citation type="journal article" date="2014" name="PLoS Genet.">
        <title>The Genome of Spironucleus salmonicida Highlights a Fish Pathogen Adapted to Fluctuating Environments.</title>
        <authorList>
            <person name="Xu F."/>
            <person name="Jerlstrom-Hultqvist J."/>
            <person name="Einarsson E."/>
            <person name="Astvaldsson A."/>
            <person name="Svard S.G."/>
            <person name="Andersson J.O."/>
        </authorList>
    </citation>
    <scope>NUCLEOTIDE SEQUENCE</scope>
</reference>